<keyword evidence="10" id="KW-0813">Transport</keyword>
<keyword evidence="4" id="KW-0997">Cell inner membrane</keyword>
<evidence type="ECO:0000313" key="12">
    <source>
        <dbReference type="EMBL" id="SSZ39515.1"/>
    </source>
</evidence>
<comment type="subcellular location">
    <subcellularLocation>
        <location evidence="1">Cell membrane</location>
        <topology evidence="1">Single-pass membrane protein</topology>
    </subcellularLocation>
    <subcellularLocation>
        <location evidence="10">Cell membrane</location>
        <topology evidence="10">Single-pass type II membrane protein</topology>
    </subcellularLocation>
</comment>
<reference evidence="12 13" key="1">
    <citation type="submission" date="2018-06" db="EMBL/GenBank/DDBJ databases">
        <authorList>
            <consortium name="Pathogen Informatics"/>
            <person name="Doyle S."/>
        </authorList>
    </citation>
    <scope>NUCLEOTIDE SEQUENCE [LARGE SCALE GENOMIC DNA]</scope>
    <source>
        <strain evidence="12 13">NCTC12860</strain>
    </source>
</reference>
<keyword evidence="7 11" id="KW-1133">Transmembrane helix</keyword>
<dbReference type="AlphaFoldDB" id="A0A336NBN3"/>
<evidence type="ECO:0000256" key="2">
    <source>
        <dbReference type="ARBA" id="ARBA00005811"/>
    </source>
</evidence>
<dbReference type="InterPro" id="IPR003400">
    <property type="entry name" value="ExbD"/>
</dbReference>
<protein>
    <submittedName>
        <fullName evidence="12">Biopolymer transport protein exbD</fullName>
    </submittedName>
</protein>
<dbReference type="RefSeq" id="WP_015856944.1">
    <property type="nucleotide sequence ID" value="NZ_CACVBG010000001.1"/>
</dbReference>
<dbReference type="PANTHER" id="PTHR30558">
    <property type="entry name" value="EXBD MEMBRANE COMPONENT OF PMF-DRIVEN MACROMOLECULE IMPORT SYSTEM"/>
    <property type="match status" value="1"/>
</dbReference>
<dbReference type="NCBIfam" id="TIGR02801">
    <property type="entry name" value="tolR"/>
    <property type="match status" value="1"/>
</dbReference>
<evidence type="ECO:0000256" key="11">
    <source>
        <dbReference type="SAM" id="Phobius"/>
    </source>
</evidence>
<evidence type="ECO:0000256" key="1">
    <source>
        <dbReference type="ARBA" id="ARBA00004162"/>
    </source>
</evidence>
<proteinExistence type="inferred from homology"/>
<evidence type="ECO:0000313" key="13">
    <source>
        <dbReference type="Proteomes" id="UP000253846"/>
    </source>
</evidence>
<evidence type="ECO:0000256" key="7">
    <source>
        <dbReference type="ARBA" id="ARBA00022989"/>
    </source>
</evidence>
<dbReference type="OMA" id="RAMSDIN"/>
<dbReference type="PANTHER" id="PTHR30558:SF7">
    <property type="entry name" value="TOL-PAL SYSTEM PROTEIN TOLR"/>
    <property type="match status" value="1"/>
</dbReference>
<keyword evidence="5" id="KW-0132">Cell division</keyword>
<evidence type="ECO:0000256" key="9">
    <source>
        <dbReference type="ARBA" id="ARBA00023306"/>
    </source>
</evidence>
<keyword evidence="8 11" id="KW-0472">Membrane</keyword>
<sequence length="151" mass="16709">MGISVASSSSRKNTRRRYHSRSQLMSEINVTPFVDVMLVLLIIFMVSAPLLVNGVPLDLPHSQAGPVRAQKTPLTVSLDAQGRFAINQDYYETSQALIAHLKTLLEEDATQKDQRVFVRVAKTVEYQQVLKLLADIQKAGFSQVALASLAQ</sequence>
<dbReference type="EMBL" id="UFTD01000001">
    <property type="protein sequence ID" value="SSZ39515.1"/>
    <property type="molecule type" value="Genomic_DNA"/>
</dbReference>
<dbReference type="GO" id="GO:0022857">
    <property type="term" value="F:transmembrane transporter activity"/>
    <property type="evidence" value="ECO:0007669"/>
    <property type="project" value="InterPro"/>
</dbReference>
<dbReference type="Gene3D" id="3.30.420.270">
    <property type="match status" value="1"/>
</dbReference>
<dbReference type="GO" id="GO:0005886">
    <property type="term" value="C:plasma membrane"/>
    <property type="evidence" value="ECO:0007669"/>
    <property type="project" value="UniProtKB-SubCell"/>
</dbReference>
<evidence type="ECO:0000256" key="4">
    <source>
        <dbReference type="ARBA" id="ARBA00022519"/>
    </source>
</evidence>
<evidence type="ECO:0000256" key="3">
    <source>
        <dbReference type="ARBA" id="ARBA00022475"/>
    </source>
</evidence>
<dbReference type="Pfam" id="PF02472">
    <property type="entry name" value="ExbD"/>
    <property type="match status" value="1"/>
</dbReference>
<evidence type="ECO:0000256" key="6">
    <source>
        <dbReference type="ARBA" id="ARBA00022692"/>
    </source>
</evidence>
<dbReference type="Proteomes" id="UP000253846">
    <property type="component" value="Unassembled WGS sequence"/>
</dbReference>
<gene>
    <name evidence="12" type="primary">exbD_2</name>
    <name evidence="12" type="ORF">NCTC12860_00730</name>
</gene>
<accession>A0A336NBN3</accession>
<feature type="transmembrane region" description="Helical" evidence="11">
    <location>
        <begin position="30"/>
        <end position="52"/>
    </location>
</feature>
<keyword evidence="9" id="KW-0131">Cell cycle</keyword>
<keyword evidence="6 10" id="KW-0812">Transmembrane</keyword>
<dbReference type="GO" id="GO:0051301">
    <property type="term" value="P:cell division"/>
    <property type="evidence" value="ECO:0007669"/>
    <property type="project" value="UniProtKB-KW"/>
</dbReference>
<name>A0A336NBN3_BARGR</name>
<evidence type="ECO:0000256" key="8">
    <source>
        <dbReference type="ARBA" id="ARBA00023136"/>
    </source>
</evidence>
<dbReference type="InterPro" id="IPR014168">
    <property type="entry name" value="Tol-Pal_TolR"/>
</dbReference>
<evidence type="ECO:0000256" key="5">
    <source>
        <dbReference type="ARBA" id="ARBA00022618"/>
    </source>
</evidence>
<evidence type="ECO:0000256" key="10">
    <source>
        <dbReference type="RuleBase" id="RU003879"/>
    </source>
</evidence>
<dbReference type="GO" id="GO:0015031">
    <property type="term" value="P:protein transport"/>
    <property type="evidence" value="ECO:0007669"/>
    <property type="project" value="UniProtKB-KW"/>
</dbReference>
<keyword evidence="10" id="KW-0653">Protein transport</keyword>
<comment type="similarity">
    <text evidence="2 10">Belongs to the ExbD/TolR family.</text>
</comment>
<keyword evidence="3" id="KW-1003">Cell membrane</keyword>
<organism evidence="12 13">
    <name type="scientific">Bartonella grahamii</name>
    <dbReference type="NCBI Taxonomy" id="33045"/>
    <lineage>
        <taxon>Bacteria</taxon>
        <taxon>Pseudomonadati</taxon>
        <taxon>Pseudomonadota</taxon>
        <taxon>Alphaproteobacteria</taxon>
        <taxon>Hyphomicrobiales</taxon>
        <taxon>Bartonellaceae</taxon>
        <taxon>Bartonella</taxon>
    </lineage>
</organism>